<dbReference type="FunFam" id="3.40.50.300:FF:000338">
    <property type="entry name" value="GPN-loop GTPase 2"/>
    <property type="match status" value="1"/>
</dbReference>
<dbReference type="GO" id="GO:0005525">
    <property type="term" value="F:GTP binding"/>
    <property type="evidence" value="ECO:0007669"/>
    <property type="project" value="UniProtKB-KW"/>
</dbReference>
<reference evidence="6" key="1">
    <citation type="submission" date="2020-05" db="EMBL/GenBank/DDBJ databases">
        <title>Phylogenomic resolution of chytrid fungi.</title>
        <authorList>
            <person name="Stajich J.E."/>
            <person name="Amses K."/>
            <person name="Simmons R."/>
            <person name="Seto K."/>
            <person name="Myers J."/>
            <person name="Bonds A."/>
            <person name="Quandt C.A."/>
            <person name="Barry K."/>
            <person name="Liu P."/>
            <person name="Grigoriev I."/>
            <person name="Longcore J.E."/>
            <person name="James T.Y."/>
        </authorList>
    </citation>
    <scope>NUCLEOTIDE SEQUENCE</scope>
    <source>
        <strain evidence="6">JEL0513</strain>
    </source>
</reference>
<comment type="caution">
    <text evidence="6">The sequence shown here is derived from an EMBL/GenBank/DDBJ whole genome shotgun (WGS) entry which is preliminary data.</text>
</comment>
<evidence type="ECO:0000256" key="3">
    <source>
        <dbReference type="ARBA" id="ARBA00022801"/>
    </source>
</evidence>
<dbReference type="Pfam" id="PF03029">
    <property type="entry name" value="ATP_bind_1"/>
    <property type="match status" value="1"/>
</dbReference>
<keyword evidence="3 5" id="KW-0378">Hydrolase</keyword>
<name>A0AAD5XH45_9FUNG</name>
<dbReference type="InterPro" id="IPR004130">
    <property type="entry name" value="Gpn"/>
</dbReference>
<gene>
    <name evidence="6" type="primary">GPN2</name>
    <name evidence="6" type="ORF">HK100_010519</name>
</gene>
<comment type="function">
    <text evidence="5">Small GTPase required for proper localization of RNA polymerase II and III (RNAPII and RNAPIII). May act at an RNAP assembly step prior to nuclear import.</text>
</comment>
<dbReference type="PANTHER" id="PTHR21231">
    <property type="entry name" value="XPA-BINDING PROTEIN 1-RELATED"/>
    <property type="match status" value="1"/>
</dbReference>
<dbReference type="AlphaFoldDB" id="A0AAD5XH45"/>
<dbReference type="CDD" id="cd17871">
    <property type="entry name" value="GPN2"/>
    <property type="match status" value="1"/>
</dbReference>
<dbReference type="Gene3D" id="3.40.50.300">
    <property type="entry name" value="P-loop containing nucleotide triphosphate hydrolases"/>
    <property type="match status" value="1"/>
</dbReference>
<dbReference type="InterPro" id="IPR027417">
    <property type="entry name" value="P-loop_NTPase"/>
</dbReference>
<dbReference type="InterPro" id="IPR030231">
    <property type="entry name" value="Gpn2"/>
</dbReference>
<dbReference type="GO" id="GO:0003924">
    <property type="term" value="F:GTPase activity"/>
    <property type="evidence" value="ECO:0007669"/>
    <property type="project" value="TreeGrafter"/>
</dbReference>
<dbReference type="EMBL" id="JADGJH010000584">
    <property type="protein sequence ID" value="KAJ3125962.1"/>
    <property type="molecule type" value="Genomic_DNA"/>
</dbReference>
<keyword evidence="2 5" id="KW-0547">Nucleotide-binding</keyword>
<keyword evidence="4 5" id="KW-0342">GTP-binding</keyword>
<comment type="similarity">
    <text evidence="1 5">Belongs to the GPN-loop GTPase family.</text>
</comment>
<protein>
    <recommendedName>
        <fullName evidence="5">GPN-loop GTPase 2</fullName>
    </recommendedName>
</protein>
<keyword evidence="7" id="KW-1185">Reference proteome</keyword>
<comment type="subunit">
    <text evidence="5">Binds to RNA polymerase II (RNAPII).</text>
</comment>
<evidence type="ECO:0000256" key="2">
    <source>
        <dbReference type="ARBA" id="ARBA00022741"/>
    </source>
</evidence>
<dbReference type="Proteomes" id="UP001211907">
    <property type="component" value="Unassembled WGS sequence"/>
</dbReference>
<evidence type="ECO:0000313" key="7">
    <source>
        <dbReference type="Proteomes" id="UP001211907"/>
    </source>
</evidence>
<evidence type="ECO:0000256" key="1">
    <source>
        <dbReference type="ARBA" id="ARBA00005290"/>
    </source>
</evidence>
<evidence type="ECO:0000256" key="4">
    <source>
        <dbReference type="ARBA" id="ARBA00023134"/>
    </source>
</evidence>
<evidence type="ECO:0000313" key="6">
    <source>
        <dbReference type="EMBL" id="KAJ3125962.1"/>
    </source>
</evidence>
<evidence type="ECO:0000256" key="5">
    <source>
        <dbReference type="RuleBase" id="RU365059"/>
    </source>
</evidence>
<accession>A0AAD5XH45</accession>
<sequence length="297" mass="33585">MPDFGTVLLGAPGSGKTTACNGLQQFFSLTKRDCAVINIDPANDILPYKCDVDIAELITLRDVIQEYGFGPNGGLIYCMEYLEKNMDWLLGRLEGLKGKYLIFDCPGQVELYTHNNAMRNILRILEKHDFRLCIVHMVDAHLCTDAPKYISSLLLSLKTMLHLSQPHINVLSKIDLIQTYGSLAFNLDFYTEVQDLSYLLESLNNSPDCTPRFAKLNAAVCELVEEFGIVGYTTLCVEDKRSVKGLIDQMDRANGYFGKDEEEGSMLWAVGSSNYLKYFDEIQDIQERYIGMDAEKY</sequence>
<dbReference type="PANTHER" id="PTHR21231:SF3">
    <property type="entry name" value="GPN-LOOP GTPASE 2"/>
    <property type="match status" value="1"/>
</dbReference>
<dbReference type="SUPFAM" id="SSF52540">
    <property type="entry name" value="P-loop containing nucleoside triphosphate hydrolases"/>
    <property type="match status" value="1"/>
</dbReference>
<proteinExistence type="inferred from homology"/>
<dbReference type="GO" id="GO:0005737">
    <property type="term" value="C:cytoplasm"/>
    <property type="evidence" value="ECO:0007669"/>
    <property type="project" value="TreeGrafter"/>
</dbReference>
<organism evidence="6 7">
    <name type="scientific">Physocladia obscura</name>
    <dbReference type="NCBI Taxonomy" id="109957"/>
    <lineage>
        <taxon>Eukaryota</taxon>
        <taxon>Fungi</taxon>
        <taxon>Fungi incertae sedis</taxon>
        <taxon>Chytridiomycota</taxon>
        <taxon>Chytridiomycota incertae sedis</taxon>
        <taxon>Chytridiomycetes</taxon>
        <taxon>Chytridiales</taxon>
        <taxon>Chytriomycetaceae</taxon>
        <taxon>Physocladia</taxon>
    </lineage>
</organism>